<evidence type="ECO:0000256" key="8">
    <source>
        <dbReference type="ARBA" id="ARBA00022833"/>
    </source>
</evidence>
<proteinExistence type="inferred from homology"/>
<evidence type="ECO:0000256" key="6">
    <source>
        <dbReference type="ARBA" id="ARBA00022737"/>
    </source>
</evidence>
<organism evidence="16 17">
    <name type="scientific">Pseudolycoriella hygida</name>
    <dbReference type="NCBI Taxonomy" id="35572"/>
    <lineage>
        <taxon>Eukaryota</taxon>
        <taxon>Metazoa</taxon>
        <taxon>Ecdysozoa</taxon>
        <taxon>Arthropoda</taxon>
        <taxon>Hexapoda</taxon>
        <taxon>Insecta</taxon>
        <taxon>Pterygota</taxon>
        <taxon>Neoptera</taxon>
        <taxon>Endopterygota</taxon>
        <taxon>Diptera</taxon>
        <taxon>Nematocera</taxon>
        <taxon>Sciaroidea</taxon>
        <taxon>Sciaridae</taxon>
        <taxon>Pseudolycoriella</taxon>
    </lineage>
</organism>
<dbReference type="InterPro" id="IPR013087">
    <property type="entry name" value="Znf_C2H2_type"/>
</dbReference>
<dbReference type="GO" id="GO:0000978">
    <property type="term" value="F:RNA polymerase II cis-regulatory region sequence-specific DNA binding"/>
    <property type="evidence" value="ECO:0007669"/>
    <property type="project" value="TreeGrafter"/>
</dbReference>
<keyword evidence="17" id="KW-1185">Reference proteome</keyword>
<keyword evidence="10" id="KW-0238">DNA-binding</keyword>
<feature type="region of interest" description="Disordered" evidence="14">
    <location>
        <begin position="221"/>
        <end position="274"/>
    </location>
</feature>
<keyword evidence="4" id="KW-0963">Cytoplasm</keyword>
<evidence type="ECO:0000256" key="12">
    <source>
        <dbReference type="ARBA" id="ARBA00023242"/>
    </source>
</evidence>
<reference evidence="16" key="1">
    <citation type="submission" date="2022-07" db="EMBL/GenBank/DDBJ databases">
        <authorList>
            <person name="Trinca V."/>
            <person name="Uliana J.V.C."/>
            <person name="Torres T.T."/>
            <person name="Ward R.J."/>
            <person name="Monesi N."/>
        </authorList>
    </citation>
    <scope>NUCLEOTIDE SEQUENCE</scope>
    <source>
        <strain evidence="16">HSMRA1968</strain>
        <tissue evidence="16">Whole embryos</tissue>
    </source>
</reference>
<feature type="compositionally biased region" description="Basic residues" evidence="14">
    <location>
        <begin position="241"/>
        <end position="253"/>
    </location>
</feature>
<dbReference type="PANTHER" id="PTHR23235">
    <property type="entry name" value="KRUEPPEL-LIKE TRANSCRIPTION FACTOR"/>
    <property type="match status" value="1"/>
</dbReference>
<feature type="domain" description="C2H2-type" evidence="15">
    <location>
        <begin position="687"/>
        <end position="714"/>
    </location>
</feature>
<feature type="compositionally biased region" description="Low complexity" evidence="14">
    <location>
        <begin position="259"/>
        <end position="269"/>
    </location>
</feature>
<keyword evidence="5" id="KW-0479">Metal-binding</keyword>
<keyword evidence="12" id="KW-0539">Nucleus</keyword>
<keyword evidence="9" id="KW-0805">Transcription regulation</keyword>
<evidence type="ECO:0000256" key="10">
    <source>
        <dbReference type="ARBA" id="ARBA00023125"/>
    </source>
</evidence>
<comment type="similarity">
    <text evidence="3">Belongs to the EGR C2H2-type zinc-finger protein family.</text>
</comment>
<dbReference type="PANTHER" id="PTHR23235:SF60">
    <property type="entry name" value="STRIPE, ISOFORM D"/>
    <property type="match status" value="1"/>
</dbReference>
<comment type="subcellular location">
    <subcellularLocation>
        <location evidence="2">Cytoplasm</location>
    </subcellularLocation>
    <subcellularLocation>
        <location evidence="1">Nucleus</location>
    </subcellularLocation>
</comment>
<evidence type="ECO:0000256" key="13">
    <source>
        <dbReference type="PROSITE-ProRule" id="PRU00042"/>
    </source>
</evidence>
<feature type="compositionally biased region" description="Low complexity" evidence="14">
    <location>
        <begin position="18"/>
        <end position="36"/>
    </location>
</feature>
<feature type="region of interest" description="Disordered" evidence="14">
    <location>
        <begin position="742"/>
        <end position="776"/>
    </location>
</feature>
<feature type="region of interest" description="Disordered" evidence="14">
    <location>
        <begin position="72"/>
        <end position="105"/>
    </location>
</feature>
<dbReference type="Pfam" id="PF00096">
    <property type="entry name" value="zf-C2H2"/>
    <property type="match status" value="2"/>
</dbReference>
<dbReference type="PROSITE" id="PS00028">
    <property type="entry name" value="ZINC_FINGER_C2H2_1"/>
    <property type="match status" value="3"/>
</dbReference>
<evidence type="ECO:0000313" key="17">
    <source>
        <dbReference type="Proteomes" id="UP001151699"/>
    </source>
</evidence>
<evidence type="ECO:0000313" key="16">
    <source>
        <dbReference type="EMBL" id="KAJ6636784.1"/>
    </source>
</evidence>
<dbReference type="SMART" id="SM00355">
    <property type="entry name" value="ZnF_C2H2"/>
    <property type="match status" value="3"/>
</dbReference>
<evidence type="ECO:0000256" key="7">
    <source>
        <dbReference type="ARBA" id="ARBA00022771"/>
    </source>
</evidence>
<evidence type="ECO:0000256" key="1">
    <source>
        <dbReference type="ARBA" id="ARBA00004123"/>
    </source>
</evidence>
<feature type="compositionally biased region" description="Basic residues" evidence="14">
    <location>
        <begin position="221"/>
        <end position="231"/>
    </location>
</feature>
<dbReference type="EMBL" id="WJQU01000004">
    <property type="protein sequence ID" value="KAJ6636784.1"/>
    <property type="molecule type" value="Genomic_DNA"/>
</dbReference>
<gene>
    <name evidence="16" type="primary">Egr3</name>
    <name evidence="16" type="ORF">Bhyg_15379</name>
</gene>
<dbReference type="FunFam" id="3.30.160.60:FF:000092">
    <property type="entry name" value="Early growth response protein 3"/>
    <property type="match status" value="1"/>
</dbReference>
<dbReference type="InterPro" id="IPR036236">
    <property type="entry name" value="Znf_C2H2_sf"/>
</dbReference>
<keyword evidence="7 13" id="KW-0863">Zinc-finger</keyword>
<keyword evidence="11" id="KW-0804">Transcription</keyword>
<evidence type="ECO:0000256" key="9">
    <source>
        <dbReference type="ARBA" id="ARBA00023015"/>
    </source>
</evidence>
<feature type="compositionally biased region" description="Polar residues" evidence="14">
    <location>
        <begin position="37"/>
        <end position="55"/>
    </location>
</feature>
<evidence type="ECO:0000256" key="3">
    <source>
        <dbReference type="ARBA" id="ARBA00005682"/>
    </source>
</evidence>
<dbReference type="GO" id="GO:0005737">
    <property type="term" value="C:cytoplasm"/>
    <property type="evidence" value="ECO:0007669"/>
    <property type="project" value="UniProtKB-SubCell"/>
</dbReference>
<feature type="compositionally biased region" description="Basic and acidic residues" evidence="14">
    <location>
        <begin position="1"/>
        <end position="11"/>
    </location>
</feature>
<feature type="region of interest" description="Disordered" evidence="14">
    <location>
        <begin position="1"/>
        <end position="55"/>
    </location>
</feature>
<feature type="compositionally biased region" description="Basic and acidic residues" evidence="14">
    <location>
        <begin position="359"/>
        <end position="374"/>
    </location>
</feature>
<accession>A0A9Q0MTK0</accession>
<keyword evidence="6" id="KW-0677">Repeat</keyword>
<feature type="domain" description="C2H2-type" evidence="15">
    <location>
        <begin position="657"/>
        <end position="686"/>
    </location>
</feature>
<keyword evidence="8" id="KW-0862">Zinc</keyword>
<dbReference type="GO" id="GO:0008270">
    <property type="term" value="F:zinc ion binding"/>
    <property type="evidence" value="ECO:0007669"/>
    <property type="project" value="UniProtKB-KW"/>
</dbReference>
<comment type="caution">
    <text evidence="16">The sequence shown here is derived from an EMBL/GenBank/DDBJ whole genome shotgun (WGS) entry which is preliminary data.</text>
</comment>
<dbReference type="Gene3D" id="3.30.160.60">
    <property type="entry name" value="Classic Zinc Finger"/>
    <property type="match status" value="3"/>
</dbReference>
<evidence type="ECO:0000256" key="2">
    <source>
        <dbReference type="ARBA" id="ARBA00004496"/>
    </source>
</evidence>
<dbReference type="GO" id="GO:0000981">
    <property type="term" value="F:DNA-binding transcription factor activity, RNA polymerase II-specific"/>
    <property type="evidence" value="ECO:0007669"/>
    <property type="project" value="TreeGrafter"/>
</dbReference>
<dbReference type="PROSITE" id="PS50157">
    <property type="entry name" value="ZINC_FINGER_C2H2_2"/>
    <property type="match status" value="3"/>
</dbReference>
<evidence type="ECO:0000259" key="15">
    <source>
        <dbReference type="PROSITE" id="PS50157"/>
    </source>
</evidence>
<evidence type="ECO:0000256" key="5">
    <source>
        <dbReference type="ARBA" id="ARBA00022723"/>
    </source>
</evidence>
<feature type="domain" description="C2H2-type" evidence="15">
    <location>
        <begin position="715"/>
        <end position="742"/>
    </location>
</feature>
<dbReference type="Proteomes" id="UP001151699">
    <property type="component" value="Chromosome C"/>
</dbReference>
<evidence type="ECO:0000256" key="4">
    <source>
        <dbReference type="ARBA" id="ARBA00022490"/>
    </source>
</evidence>
<dbReference type="OrthoDB" id="8197458at2759"/>
<protein>
    <submittedName>
        <fullName evidence="16">Early growth response protein 3</fullName>
    </submittedName>
</protein>
<name>A0A9Q0MTK0_9DIPT</name>
<feature type="compositionally biased region" description="Polar residues" evidence="14">
    <location>
        <begin position="407"/>
        <end position="418"/>
    </location>
</feature>
<sequence length="794" mass="88162">MKMLAMRRESDQFYGHPNGNFTSTSNSNGASSSFNSYTGNYQQQVPPRTTTTNSSGLDEYVDILQVQQLLLDSSPSTSTSATTSTSRPRPRLNVQKAAEYSSQVQAESPSRRVLLDYPSPYLYGNYHSSPSEDLVALWLGANGTGGVAPPGPAAAMIMEGLETLVAPPHAFLLTESAAAAHFNVLSFDSLLKTAATTSSITTNNNNIFTANNNNHLNHYHLHHHQQQHQHHHQDQQQQLHQSHHQQQLHHHHQQSVEQTNTTSTNSNNSCHPHLSLLTSVGETVIADTQSSVEESQTVSEAQAGDLNTPVTTSSDIPSFFGPSTVVEPPPISGSIESEELSLEPHSTSSPSCRSLCSPLKEERSTPTSIVKEETSNTSSASMYPHHNHHHHQNTQNDTQHIQHHSPHIQTHPSQQSPGKVSYRGIFTTTGSPSMGLGAAQMNSPQMSVMPGQMSPPSSGLSGWGLPSPDKTLYQPPLFGILGPGPQNTAQAHYAPHNQTSQTPSPIHHYDDRPHHVELLLQPTSYGGCVPTSMSLDMEQNSDLQYNRNTNCKQWLDSPADYNSQHSFVVPGPSSASSSGLIPKQEQFSMGCSNDSQIMQQNYNVNVQLAPYDPSTSKGHEILSQVYQQSPIPLKLVPVKPRKYPNRPSKTPVHERPYACPVEHCDRRFSRSDELTRHIRIHTGQKPFQCRICMRSFSRSDHLTTHIRTHTGEKPFSCDVCGRKFARSDEKKRHAKVHLKQRIKKESKMNQNNSNSHHQQQQQHHHHQQQQQHMHMLHQDQDMIPIVSTSNTTSL</sequence>
<evidence type="ECO:0000256" key="14">
    <source>
        <dbReference type="SAM" id="MobiDB-lite"/>
    </source>
</evidence>
<feature type="compositionally biased region" description="Low complexity" evidence="14">
    <location>
        <begin position="748"/>
        <end position="761"/>
    </location>
</feature>
<evidence type="ECO:0000256" key="11">
    <source>
        <dbReference type="ARBA" id="ARBA00023163"/>
    </source>
</evidence>
<dbReference type="SUPFAM" id="SSF57667">
    <property type="entry name" value="beta-beta-alpha zinc fingers"/>
    <property type="match status" value="2"/>
</dbReference>
<feature type="compositionally biased region" description="Low complexity" evidence="14">
    <location>
        <begin position="288"/>
        <end position="300"/>
    </location>
</feature>
<feature type="compositionally biased region" description="Low complexity" evidence="14">
    <location>
        <begin position="72"/>
        <end position="87"/>
    </location>
</feature>
<feature type="region of interest" description="Disordered" evidence="14">
    <location>
        <begin position="288"/>
        <end position="422"/>
    </location>
</feature>
<feature type="compositionally biased region" description="Low complexity" evidence="14">
    <location>
        <begin position="343"/>
        <end position="358"/>
    </location>
</feature>
<dbReference type="GO" id="GO:0005634">
    <property type="term" value="C:nucleus"/>
    <property type="evidence" value="ECO:0007669"/>
    <property type="project" value="UniProtKB-SubCell"/>
</dbReference>
<dbReference type="AlphaFoldDB" id="A0A9Q0MTK0"/>